<dbReference type="Proteomes" id="UP000294599">
    <property type="component" value="Unassembled WGS sequence"/>
</dbReference>
<accession>A0A4R3LKU9</accession>
<comment type="caution">
    <text evidence="2">The sequence shown here is derived from an EMBL/GenBank/DDBJ whole genome shotgun (WGS) entry which is preliminary data.</text>
</comment>
<proteinExistence type="predicted"/>
<sequence>MPAPTDPGSARVQVALSRLGDRGVTEAARPGRPILESGCVSIPRISLVGIPSSAWLASRESDWSSSPRRGDPVRITLLEGWIPACAGIQSRPRFRSAGFPPSRGSSHDHALGRLDTRLRGNDGAEQTWPVMPARQWSRSGGPSNSAHFRSVLRESIWARHPREGGDPVTTTLPERWIPACAGMTAMRAASIRRPASRWGSSSLRRRGSSHDHASGALDSRLRGNDDGVGWCVAAVLG</sequence>
<feature type="region of interest" description="Disordered" evidence="1">
    <location>
        <begin position="191"/>
        <end position="219"/>
    </location>
</feature>
<dbReference type="AlphaFoldDB" id="A0A4R3LKU9"/>
<feature type="compositionally biased region" description="Basic and acidic residues" evidence="1">
    <location>
        <begin position="208"/>
        <end position="219"/>
    </location>
</feature>
<evidence type="ECO:0000313" key="2">
    <source>
        <dbReference type="EMBL" id="TCT00834.1"/>
    </source>
</evidence>
<evidence type="ECO:0000313" key="3">
    <source>
        <dbReference type="Proteomes" id="UP000294599"/>
    </source>
</evidence>
<dbReference type="EMBL" id="SMAF01000002">
    <property type="protein sequence ID" value="TCT00834.1"/>
    <property type="molecule type" value="Genomic_DNA"/>
</dbReference>
<reference evidence="2 3" key="1">
    <citation type="submission" date="2019-03" db="EMBL/GenBank/DDBJ databases">
        <title>Genomic Encyclopedia of Type Strains, Phase IV (KMG-IV): sequencing the most valuable type-strain genomes for metagenomic binning, comparative biology and taxonomic classification.</title>
        <authorList>
            <person name="Goeker M."/>
        </authorList>
    </citation>
    <scope>NUCLEOTIDE SEQUENCE [LARGE SCALE GENOMIC DNA]</scope>
    <source>
        <strain evidence="2 3">DSM 21944</strain>
    </source>
</reference>
<keyword evidence="3" id="KW-1185">Reference proteome</keyword>
<gene>
    <name evidence="2" type="ORF">EDC25_102203</name>
</gene>
<protein>
    <submittedName>
        <fullName evidence="2">Uncharacterized protein</fullName>
    </submittedName>
</protein>
<evidence type="ECO:0000256" key="1">
    <source>
        <dbReference type="SAM" id="MobiDB-lite"/>
    </source>
</evidence>
<name>A0A4R3LKU9_9GAMM</name>
<organism evidence="2 3">
    <name type="scientific">Pseudofulvimonas gallinarii</name>
    <dbReference type="NCBI Taxonomy" id="634155"/>
    <lineage>
        <taxon>Bacteria</taxon>
        <taxon>Pseudomonadati</taxon>
        <taxon>Pseudomonadota</taxon>
        <taxon>Gammaproteobacteria</taxon>
        <taxon>Lysobacterales</taxon>
        <taxon>Rhodanobacteraceae</taxon>
        <taxon>Pseudofulvimonas</taxon>
    </lineage>
</organism>